<protein>
    <recommendedName>
        <fullName evidence="3 10">Thymidylate kinase</fullName>
        <ecNumber evidence="2 10">2.7.4.9</ecNumber>
    </recommendedName>
    <alternativeName>
        <fullName evidence="10">dTMP kinase</fullName>
    </alternativeName>
</protein>
<keyword evidence="6 10" id="KW-0547">Nucleotide-binding</keyword>
<dbReference type="InterPro" id="IPR039430">
    <property type="entry name" value="Thymidylate_kin-like_dom"/>
</dbReference>
<evidence type="ECO:0000313" key="12">
    <source>
        <dbReference type="EMBL" id="MDQ0258007.1"/>
    </source>
</evidence>
<comment type="similarity">
    <text evidence="1 10">Belongs to the thymidylate kinase family.</text>
</comment>
<dbReference type="SUPFAM" id="SSF52540">
    <property type="entry name" value="P-loop containing nucleoside triphosphate hydrolases"/>
    <property type="match status" value="1"/>
</dbReference>
<keyword evidence="13" id="KW-1185">Reference proteome</keyword>
<evidence type="ECO:0000256" key="5">
    <source>
        <dbReference type="ARBA" id="ARBA00022727"/>
    </source>
</evidence>
<evidence type="ECO:0000256" key="2">
    <source>
        <dbReference type="ARBA" id="ARBA00012980"/>
    </source>
</evidence>
<evidence type="ECO:0000313" key="13">
    <source>
        <dbReference type="Proteomes" id="UP001230005"/>
    </source>
</evidence>
<feature type="binding site" evidence="10">
    <location>
        <begin position="10"/>
        <end position="17"/>
    </location>
    <ligand>
        <name>ATP</name>
        <dbReference type="ChEBI" id="CHEBI:30616"/>
    </ligand>
</feature>
<evidence type="ECO:0000256" key="3">
    <source>
        <dbReference type="ARBA" id="ARBA00017144"/>
    </source>
</evidence>
<evidence type="ECO:0000256" key="7">
    <source>
        <dbReference type="ARBA" id="ARBA00022777"/>
    </source>
</evidence>
<reference evidence="12 13" key="1">
    <citation type="submission" date="2023-07" db="EMBL/GenBank/DDBJ databases">
        <title>Genomic Encyclopedia of Type Strains, Phase IV (KMG-IV): sequencing the most valuable type-strain genomes for metagenomic binning, comparative biology and taxonomic classification.</title>
        <authorList>
            <person name="Goeker M."/>
        </authorList>
    </citation>
    <scope>NUCLEOTIDE SEQUENCE [LARGE SCALE GENOMIC DNA]</scope>
    <source>
        <strain evidence="12 13">DSM 9768</strain>
    </source>
</reference>
<dbReference type="InterPro" id="IPR027417">
    <property type="entry name" value="P-loop_NTPase"/>
</dbReference>
<keyword evidence="4 10" id="KW-0808">Transferase</keyword>
<evidence type="ECO:0000259" key="11">
    <source>
        <dbReference type="Pfam" id="PF02223"/>
    </source>
</evidence>
<dbReference type="EC" id="2.7.4.9" evidence="2 10"/>
<comment type="catalytic activity">
    <reaction evidence="9 10">
        <text>dTMP + ATP = dTDP + ADP</text>
        <dbReference type="Rhea" id="RHEA:13517"/>
        <dbReference type="ChEBI" id="CHEBI:30616"/>
        <dbReference type="ChEBI" id="CHEBI:58369"/>
        <dbReference type="ChEBI" id="CHEBI:63528"/>
        <dbReference type="ChEBI" id="CHEBI:456216"/>
        <dbReference type="EC" id="2.7.4.9"/>
    </reaction>
</comment>
<organism evidence="12 13">
    <name type="scientific">Evansella vedderi</name>
    <dbReference type="NCBI Taxonomy" id="38282"/>
    <lineage>
        <taxon>Bacteria</taxon>
        <taxon>Bacillati</taxon>
        <taxon>Bacillota</taxon>
        <taxon>Bacilli</taxon>
        <taxon>Bacillales</taxon>
        <taxon>Bacillaceae</taxon>
        <taxon>Evansella</taxon>
    </lineage>
</organism>
<evidence type="ECO:0000256" key="10">
    <source>
        <dbReference type="HAMAP-Rule" id="MF_00165"/>
    </source>
</evidence>
<dbReference type="GO" id="GO:0004798">
    <property type="term" value="F:dTMP kinase activity"/>
    <property type="evidence" value="ECO:0007669"/>
    <property type="project" value="UniProtKB-EC"/>
</dbReference>
<accession>A0ABU0A3E5</accession>
<feature type="domain" description="Thymidylate kinase-like" evidence="11">
    <location>
        <begin position="8"/>
        <end position="196"/>
    </location>
</feature>
<dbReference type="Proteomes" id="UP001230005">
    <property type="component" value="Unassembled WGS sequence"/>
</dbReference>
<dbReference type="Pfam" id="PF02223">
    <property type="entry name" value="Thymidylate_kin"/>
    <property type="match status" value="1"/>
</dbReference>
<dbReference type="PANTHER" id="PTHR10344">
    <property type="entry name" value="THYMIDYLATE KINASE"/>
    <property type="match status" value="1"/>
</dbReference>
<dbReference type="InterPro" id="IPR018094">
    <property type="entry name" value="Thymidylate_kinase"/>
</dbReference>
<proteinExistence type="inferred from homology"/>
<comment type="caution">
    <text evidence="12">The sequence shown here is derived from an EMBL/GenBank/DDBJ whole genome shotgun (WGS) entry which is preliminary data.</text>
</comment>
<evidence type="ECO:0000256" key="1">
    <source>
        <dbReference type="ARBA" id="ARBA00009776"/>
    </source>
</evidence>
<dbReference type="Gene3D" id="3.40.50.300">
    <property type="entry name" value="P-loop containing nucleotide triphosphate hydrolases"/>
    <property type="match status" value="1"/>
</dbReference>
<keyword evidence="7 10" id="KW-0418">Kinase</keyword>
<dbReference type="PANTHER" id="PTHR10344:SF4">
    <property type="entry name" value="UMP-CMP KINASE 2, MITOCHONDRIAL"/>
    <property type="match status" value="1"/>
</dbReference>
<dbReference type="HAMAP" id="MF_00165">
    <property type="entry name" value="Thymidylate_kinase"/>
    <property type="match status" value="1"/>
</dbReference>
<keyword evidence="8 10" id="KW-0067">ATP-binding</keyword>
<keyword evidence="5 10" id="KW-0545">Nucleotide biosynthesis</keyword>
<evidence type="ECO:0000256" key="8">
    <source>
        <dbReference type="ARBA" id="ARBA00022840"/>
    </source>
</evidence>
<gene>
    <name evidence="10" type="primary">tmk</name>
    <name evidence="12" type="ORF">J2S74_005470</name>
</gene>
<dbReference type="InterPro" id="IPR018095">
    <property type="entry name" value="Thymidylate_kin_CS"/>
</dbReference>
<evidence type="ECO:0000256" key="9">
    <source>
        <dbReference type="ARBA" id="ARBA00048743"/>
    </source>
</evidence>
<dbReference type="EMBL" id="JAUSUG010000041">
    <property type="protein sequence ID" value="MDQ0258007.1"/>
    <property type="molecule type" value="Genomic_DNA"/>
</dbReference>
<evidence type="ECO:0000256" key="6">
    <source>
        <dbReference type="ARBA" id="ARBA00022741"/>
    </source>
</evidence>
<name>A0ABU0A3E5_9BACI</name>
<evidence type="ECO:0000256" key="4">
    <source>
        <dbReference type="ARBA" id="ARBA00022679"/>
    </source>
</evidence>
<dbReference type="RefSeq" id="WP_307332623.1">
    <property type="nucleotide sequence ID" value="NZ_JAUSUG010000041.1"/>
</dbReference>
<dbReference type="PROSITE" id="PS01331">
    <property type="entry name" value="THYMIDYLATE_KINASE"/>
    <property type="match status" value="1"/>
</dbReference>
<dbReference type="CDD" id="cd01672">
    <property type="entry name" value="TMPK"/>
    <property type="match status" value="1"/>
</dbReference>
<dbReference type="NCBIfam" id="TIGR00041">
    <property type="entry name" value="DTMP_kinase"/>
    <property type="match status" value="1"/>
</dbReference>
<sequence length="213" mass="24394">MDGLFITFEGGEGAGKTTVLHAIKEKLANSGEKVMVTREPGGSVIAEKIREIILNPEHTEMDARTEALLYTAARRQHLVEKVIPYLRDGYIILCDRFIDSSLVYQGVARKIGIEEVLNINLFATEGLMPQKTFFFDIEPEVGLQRIAAHGDREFNRLDQEALEFHLMVRQAYKELTEREPGRIKKVDASPELEEVIDHTWKYIEQIVNKHKMK</sequence>
<comment type="function">
    <text evidence="10">Phosphorylation of dTMP to form dTDP in both de novo and salvage pathways of dTTP synthesis.</text>
</comment>